<proteinExistence type="predicted"/>
<dbReference type="Proteomes" id="UP000316612">
    <property type="component" value="Unassembled WGS sequence"/>
</dbReference>
<reference evidence="1 2" key="1">
    <citation type="submission" date="2019-06" db="EMBL/GenBank/DDBJ databases">
        <title>Whole genome shotgun sequence of Glutamicibacter uratoxydans NBRC 15515.</title>
        <authorList>
            <person name="Hosoyama A."/>
            <person name="Uohara A."/>
            <person name="Ohji S."/>
            <person name="Ichikawa N."/>
        </authorList>
    </citation>
    <scope>NUCLEOTIDE SEQUENCE [LARGE SCALE GENOMIC DNA]</scope>
    <source>
        <strain evidence="1 2">NBRC 15515</strain>
    </source>
</reference>
<comment type="caution">
    <text evidence="1">The sequence shown here is derived from an EMBL/GenBank/DDBJ whole genome shotgun (WGS) entry which is preliminary data.</text>
</comment>
<protein>
    <recommendedName>
        <fullName evidence="3">DUF222 domain-containing protein</fullName>
    </recommendedName>
</protein>
<organism evidence="1 2">
    <name type="scientific">Glutamicibacter uratoxydans</name>
    <name type="common">Arthrobacter uratoxydans</name>
    <dbReference type="NCBI Taxonomy" id="43667"/>
    <lineage>
        <taxon>Bacteria</taxon>
        <taxon>Bacillati</taxon>
        <taxon>Actinomycetota</taxon>
        <taxon>Actinomycetes</taxon>
        <taxon>Micrococcales</taxon>
        <taxon>Micrococcaceae</taxon>
        <taxon>Glutamicibacter</taxon>
    </lineage>
</organism>
<dbReference type="CDD" id="cd00085">
    <property type="entry name" value="HNHc"/>
    <property type="match status" value="1"/>
</dbReference>
<dbReference type="OrthoDB" id="5177627at2"/>
<gene>
    <name evidence="1" type="ORF">AUR04nite_20030</name>
</gene>
<dbReference type="AlphaFoldDB" id="A0A4Y4DVN9"/>
<keyword evidence="2" id="KW-1185">Reference proteome</keyword>
<evidence type="ECO:0000313" key="1">
    <source>
        <dbReference type="EMBL" id="GED06471.1"/>
    </source>
</evidence>
<evidence type="ECO:0008006" key="3">
    <source>
        <dbReference type="Google" id="ProtNLM"/>
    </source>
</evidence>
<evidence type="ECO:0000313" key="2">
    <source>
        <dbReference type="Proteomes" id="UP000316612"/>
    </source>
</evidence>
<dbReference type="EMBL" id="BJNY01000010">
    <property type="protein sequence ID" value="GED06471.1"/>
    <property type="molecule type" value="Genomic_DNA"/>
</dbReference>
<sequence>MSNTINQCAAQLRQQLAAQPALDPATALDLAELASQLLELAPPPDPAGQLADPRFALAYTQQVEHAAGSVARAQIRAAHLLQASAAQALDKEELDLVRRPAELDWSTPARRCTGRTTFKSPQDLLAAWLNINYFDARDRVNAASQLIAQFDYQHQQHPPKFARMAQRFADRTQRPAEIISAARRLQSLEPPADEFTPVASATAQDAAGELVEELVDRALDEPNADTRRSEVNAIFKRVREESREEDPESHTGLYDRGSKSGLKRYELLLDSLDAEYFASLLAQADNPRTEAGGAARQNRANVVFGAFGQQEPADEHPDFITDDEAAARWEDADEAAPSIAQRRLNALMSFLRINSQRLRTLLKTQRTGQAPAAEADDLLVSTVAPQVVVTLTLAELEERAASYGITEHGHRLTPTQLRQVLARGKIIPIVLGGKGEVLDVGRSQRYHTDPMRLAIRIRDGGCIVPGCTMDPESCSVHHIWFWSQGGITSVYWGAMLCETHHHDVHAGLIKVIADGGVPKVILPRFMDPSGTPVRNTINQRRAA</sequence>
<dbReference type="RefSeq" id="WP_141364556.1">
    <property type="nucleotide sequence ID" value="NZ_BAAAJL010000010.1"/>
</dbReference>
<name>A0A4Y4DVN9_GLUUR</name>
<dbReference type="InterPro" id="IPR003615">
    <property type="entry name" value="HNH_nuc"/>
</dbReference>
<accession>A0A4Y4DVN9</accession>